<keyword evidence="7 14" id="KW-0547">Nucleotide-binding</keyword>
<comment type="caution">
    <text evidence="18">The sequence shown here is derived from an EMBL/GenBank/DDBJ whole genome shotgun (WGS) entry which is preliminary data.</text>
</comment>
<feature type="binding site" evidence="14">
    <location>
        <begin position="200"/>
        <end position="207"/>
    </location>
    <ligand>
        <name>ATP</name>
        <dbReference type="ChEBI" id="CHEBI:30616"/>
    </ligand>
</feature>
<evidence type="ECO:0000256" key="12">
    <source>
        <dbReference type="ARBA" id="ARBA00023049"/>
    </source>
</evidence>
<organism evidence="18 19">
    <name type="scientific">Eikenella glucosivorans</name>
    <dbReference type="NCBI Taxonomy" id="2766967"/>
    <lineage>
        <taxon>Bacteria</taxon>
        <taxon>Pseudomonadati</taxon>
        <taxon>Pseudomonadota</taxon>
        <taxon>Betaproteobacteria</taxon>
        <taxon>Neisseriales</taxon>
        <taxon>Neisseriaceae</taxon>
        <taxon>Eikenella</taxon>
    </lineage>
</organism>
<dbReference type="RefSeq" id="WP_197903479.1">
    <property type="nucleotide sequence ID" value="NZ_JACSGR010000006.1"/>
</dbReference>
<keyword evidence="19" id="KW-1185">Reference proteome</keyword>
<keyword evidence="6 14" id="KW-0479">Metal-binding</keyword>
<keyword evidence="11 14" id="KW-1133">Transmembrane helix</keyword>
<dbReference type="InterPro" id="IPR011546">
    <property type="entry name" value="Pept_M41_FtsH_extracell"/>
</dbReference>
<dbReference type="CDD" id="cd19501">
    <property type="entry name" value="RecA-like_FtsH"/>
    <property type="match status" value="1"/>
</dbReference>
<keyword evidence="3 14" id="KW-1003">Cell membrane</keyword>
<reference evidence="18 19" key="1">
    <citation type="submission" date="2020-09" db="EMBL/GenBank/DDBJ databases">
        <title>Eikenella S3660 sp. nov., isolated from a throat swab.</title>
        <authorList>
            <person name="Buhl M."/>
        </authorList>
    </citation>
    <scope>NUCLEOTIDE SEQUENCE [LARGE SCALE GENOMIC DNA]</scope>
    <source>
        <strain evidence="18 19">S3360</strain>
    </source>
</reference>
<dbReference type="InterPro" id="IPR005936">
    <property type="entry name" value="FtsH"/>
</dbReference>
<evidence type="ECO:0000256" key="6">
    <source>
        <dbReference type="ARBA" id="ARBA00022723"/>
    </source>
</evidence>
<evidence type="ECO:0000256" key="4">
    <source>
        <dbReference type="ARBA" id="ARBA00022670"/>
    </source>
</evidence>
<evidence type="ECO:0000256" key="9">
    <source>
        <dbReference type="ARBA" id="ARBA00022833"/>
    </source>
</evidence>
<evidence type="ECO:0000313" key="19">
    <source>
        <dbReference type="Proteomes" id="UP000768471"/>
    </source>
</evidence>
<feature type="binding site" evidence="14">
    <location>
        <position position="422"/>
    </location>
    <ligand>
        <name>Zn(2+)</name>
        <dbReference type="ChEBI" id="CHEBI:29105"/>
        <note>catalytic</note>
    </ligand>
</feature>
<dbReference type="Proteomes" id="UP000768471">
    <property type="component" value="Unassembled WGS sequence"/>
</dbReference>
<evidence type="ECO:0000256" key="11">
    <source>
        <dbReference type="ARBA" id="ARBA00022989"/>
    </source>
</evidence>
<evidence type="ECO:0000256" key="16">
    <source>
        <dbReference type="SAM" id="MobiDB-lite"/>
    </source>
</evidence>
<dbReference type="Gene3D" id="1.20.58.760">
    <property type="entry name" value="Peptidase M41"/>
    <property type="match status" value="1"/>
</dbReference>
<dbReference type="EMBL" id="JACSGR010000006">
    <property type="protein sequence ID" value="MBH5329641.1"/>
    <property type="molecule type" value="Genomic_DNA"/>
</dbReference>
<keyword evidence="8 14" id="KW-0378">Hydrolase</keyword>
<evidence type="ECO:0000256" key="2">
    <source>
        <dbReference type="ARBA" id="ARBA00010044"/>
    </source>
</evidence>
<feature type="compositionally biased region" description="Low complexity" evidence="16">
    <location>
        <begin position="656"/>
        <end position="668"/>
    </location>
</feature>
<dbReference type="Pfam" id="PF01434">
    <property type="entry name" value="Peptidase_M41"/>
    <property type="match status" value="1"/>
</dbReference>
<feature type="compositionally biased region" description="Acidic residues" evidence="16">
    <location>
        <begin position="628"/>
        <end position="641"/>
    </location>
</feature>
<dbReference type="InterPro" id="IPR041569">
    <property type="entry name" value="AAA_lid_3"/>
</dbReference>
<comment type="similarity">
    <text evidence="2 14">In the C-terminal section; belongs to the peptidase M41 family.</text>
</comment>
<dbReference type="HAMAP" id="MF_01458">
    <property type="entry name" value="FtsH"/>
    <property type="match status" value="1"/>
</dbReference>
<feature type="compositionally biased region" description="Basic and acidic residues" evidence="16">
    <location>
        <begin position="609"/>
        <end position="626"/>
    </location>
</feature>
<comment type="cofactor">
    <cofactor evidence="14">
        <name>Zn(2+)</name>
        <dbReference type="ChEBI" id="CHEBI:29105"/>
    </cofactor>
    <text evidence="14">Binds 1 zinc ion per subunit.</text>
</comment>
<dbReference type="Gene3D" id="3.30.720.210">
    <property type="match status" value="1"/>
</dbReference>
<dbReference type="SUPFAM" id="SSF52540">
    <property type="entry name" value="P-loop containing nucleoside triphosphate hydrolases"/>
    <property type="match status" value="1"/>
</dbReference>
<evidence type="ECO:0000259" key="17">
    <source>
        <dbReference type="SMART" id="SM00382"/>
    </source>
</evidence>
<comment type="similarity">
    <text evidence="15">Belongs to the AAA ATPase family.</text>
</comment>
<dbReference type="InterPro" id="IPR003593">
    <property type="entry name" value="AAA+_ATPase"/>
</dbReference>
<dbReference type="InterPro" id="IPR003959">
    <property type="entry name" value="ATPase_AAA_core"/>
</dbReference>
<dbReference type="PROSITE" id="PS00674">
    <property type="entry name" value="AAA"/>
    <property type="match status" value="1"/>
</dbReference>
<keyword evidence="9 14" id="KW-0862">Zinc</keyword>
<dbReference type="SMART" id="SM00382">
    <property type="entry name" value="AAA"/>
    <property type="match status" value="1"/>
</dbReference>
<gene>
    <name evidence="14 18" type="primary">ftsH</name>
    <name evidence="18" type="ORF">H9Q10_08175</name>
</gene>
<keyword evidence="12 14" id="KW-0482">Metalloprotease</keyword>
<protein>
    <recommendedName>
        <fullName evidence="14">ATP-dependent zinc metalloprotease FtsH</fullName>
        <ecNumber evidence="14">3.4.24.-</ecNumber>
    </recommendedName>
</protein>
<evidence type="ECO:0000256" key="5">
    <source>
        <dbReference type="ARBA" id="ARBA00022692"/>
    </source>
</evidence>
<comment type="similarity">
    <text evidence="14">In the central section; belongs to the AAA ATPase family.</text>
</comment>
<dbReference type="Pfam" id="PF06480">
    <property type="entry name" value="FtsH_ext"/>
    <property type="match status" value="1"/>
</dbReference>
<evidence type="ECO:0000256" key="1">
    <source>
        <dbReference type="ARBA" id="ARBA00004370"/>
    </source>
</evidence>
<dbReference type="InterPro" id="IPR037219">
    <property type="entry name" value="Peptidase_M41-like"/>
</dbReference>
<keyword evidence="10 14" id="KW-0067">ATP-binding</keyword>
<evidence type="ECO:0000256" key="7">
    <source>
        <dbReference type="ARBA" id="ARBA00022741"/>
    </source>
</evidence>
<keyword evidence="4 14" id="KW-0645">Protease</keyword>
<dbReference type="Gene3D" id="1.10.8.60">
    <property type="match status" value="1"/>
</dbReference>
<dbReference type="PANTHER" id="PTHR23076">
    <property type="entry name" value="METALLOPROTEASE M41 FTSH"/>
    <property type="match status" value="1"/>
</dbReference>
<feature type="region of interest" description="Disordered" evidence="16">
    <location>
        <begin position="601"/>
        <end position="679"/>
    </location>
</feature>
<evidence type="ECO:0000256" key="13">
    <source>
        <dbReference type="ARBA" id="ARBA00023136"/>
    </source>
</evidence>
<accession>A0ABS0NBG6</accession>
<keyword evidence="5 14" id="KW-0812">Transmembrane</keyword>
<dbReference type="EC" id="3.4.24.-" evidence="14"/>
<evidence type="ECO:0000256" key="3">
    <source>
        <dbReference type="ARBA" id="ARBA00022475"/>
    </source>
</evidence>
<proteinExistence type="inferred from homology"/>
<feature type="binding site" evidence="14">
    <location>
        <position position="498"/>
    </location>
    <ligand>
        <name>Zn(2+)</name>
        <dbReference type="ChEBI" id="CHEBI:29105"/>
        <note>catalytic</note>
    </ligand>
</feature>
<keyword evidence="13 14" id="KW-0472">Membrane</keyword>
<evidence type="ECO:0000256" key="10">
    <source>
        <dbReference type="ARBA" id="ARBA00022840"/>
    </source>
</evidence>
<feature type="transmembrane region" description="Helical" evidence="14">
    <location>
        <begin position="105"/>
        <end position="126"/>
    </location>
</feature>
<name>A0ABS0NBG6_9NEIS</name>
<dbReference type="Gene3D" id="3.40.50.300">
    <property type="entry name" value="P-loop containing nucleotide triphosphate hydrolases"/>
    <property type="match status" value="1"/>
</dbReference>
<feature type="domain" description="AAA+ ATPase" evidence="17">
    <location>
        <begin position="192"/>
        <end position="331"/>
    </location>
</feature>
<dbReference type="PANTHER" id="PTHR23076:SF97">
    <property type="entry name" value="ATP-DEPENDENT ZINC METALLOPROTEASE YME1L1"/>
    <property type="match status" value="1"/>
</dbReference>
<comment type="caution">
    <text evidence="14">Lacks conserved residue(s) required for the propagation of feature annotation.</text>
</comment>
<evidence type="ECO:0000256" key="8">
    <source>
        <dbReference type="ARBA" id="ARBA00022801"/>
    </source>
</evidence>
<evidence type="ECO:0000313" key="18">
    <source>
        <dbReference type="EMBL" id="MBH5329641.1"/>
    </source>
</evidence>
<feature type="binding site" evidence="14">
    <location>
        <position position="426"/>
    </location>
    <ligand>
        <name>Zn(2+)</name>
        <dbReference type="ChEBI" id="CHEBI:29105"/>
        <note>catalytic</note>
    </ligand>
</feature>
<dbReference type="Pfam" id="PF00004">
    <property type="entry name" value="AAA"/>
    <property type="match status" value="1"/>
</dbReference>
<dbReference type="GO" id="GO:0008237">
    <property type="term" value="F:metallopeptidase activity"/>
    <property type="evidence" value="ECO:0007669"/>
    <property type="project" value="UniProtKB-KW"/>
</dbReference>
<feature type="active site" evidence="14">
    <location>
        <position position="423"/>
    </location>
</feature>
<dbReference type="InterPro" id="IPR003960">
    <property type="entry name" value="ATPase_AAA_CS"/>
</dbReference>
<dbReference type="InterPro" id="IPR027417">
    <property type="entry name" value="P-loop_NTPase"/>
</dbReference>
<comment type="subunit">
    <text evidence="14">Homohexamer.</text>
</comment>
<dbReference type="InterPro" id="IPR000642">
    <property type="entry name" value="Peptidase_M41"/>
</dbReference>
<dbReference type="NCBIfam" id="TIGR01241">
    <property type="entry name" value="FtsH_fam"/>
    <property type="match status" value="1"/>
</dbReference>
<comment type="subcellular location">
    <subcellularLocation>
        <location evidence="14">Cell membrane</location>
        <topology evidence="14">Multi-pass membrane protein</topology>
        <orientation evidence="14">Cytoplasmic side</orientation>
    </subcellularLocation>
    <subcellularLocation>
        <location evidence="1">Membrane</location>
    </subcellularLocation>
</comment>
<dbReference type="Pfam" id="PF17862">
    <property type="entry name" value="AAA_lid_3"/>
    <property type="match status" value="1"/>
</dbReference>
<comment type="function">
    <text evidence="14">Acts as a processive, ATP-dependent zinc metallopeptidase for both cytoplasmic and membrane proteins. Plays a role in the quality control of integral membrane proteins.</text>
</comment>
<sequence>MRNTVRTILVWLFLAGVLIASTQTLLGGRENKQQINYSQFIQQVNKGEIAKVDMEGTLLNGYVLKGERTDKTKFYTNAPIDDKLLTLLQEKNVDFRYIPEEKQSMLTGLLFNLLPVMLLIGAWFYFMRVQNGGGGKGGAFSFGKSRARLLDKDANRVTFADVAGCDEAKEEVQEIVDYLKAPNRYQSLGGRVPRGILLAGSPGTGKTLLAKAIAGEAGVPFFSISGSDFVEMFVGVGASRVRDMFEQAKKNAPCIIFIDEIDAVGRQRGAGLGGGNDEREQTLNQLLVEMDGFESNQTVIVIAATNRPDVLDPALQRPGRFDRQVVVPLPDIRGREQILQVHARKVPLDASVDLMSLARGTPGFSGADLANLVNEAALFAGRRNKIKVDQSDFEDAKDKIYMGPERRSMVMHEDEKRATAYHEAGHAIVAESLPFTDPVHKVTIMPRGRALGLTWQLPERDRISMYKDQMLSQLSILFGGRIAEDIFVGRISTGASNDFERATQMAREMVTRYGMSEKMGVMVYAENEGEVFLGRSVTRSQHISEKTQQEVDAEIRRILDEQYAVAYKILDENRDKMETMCKALMEWETIDRDQVLEIMEGKQPSPPKDYSHNVRGKGDGEARSQEGQEPEDAAEPADLPDELPQTAKLAHEETPAAVADGAAAEADVSTLPADRQSDK</sequence>
<evidence type="ECO:0000256" key="14">
    <source>
        <dbReference type="HAMAP-Rule" id="MF_01458"/>
    </source>
</evidence>
<evidence type="ECO:0000256" key="15">
    <source>
        <dbReference type="RuleBase" id="RU003651"/>
    </source>
</evidence>
<dbReference type="SUPFAM" id="SSF140990">
    <property type="entry name" value="FtsH protease domain-like"/>
    <property type="match status" value="1"/>
</dbReference>